<gene>
    <name evidence="2" type="ORF">SAMN05421686_101534</name>
</gene>
<keyword evidence="3" id="KW-1185">Reference proteome</keyword>
<evidence type="ECO:0000256" key="1">
    <source>
        <dbReference type="SAM" id="SignalP"/>
    </source>
</evidence>
<dbReference type="Gene3D" id="2.130.10.10">
    <property type="entry name" value="YVTN repeat-like/Quinoprotein amine dehydrogenase"/>
    <property type="match status" value="1"/>
</dbReference>
<dbReference type="Proteomes" id="UP000185639">
    <property type="component" value="Unassembled WGS sequence"/>
</dbReference>
<dbReference type="InterPro" id="IPR015943">
    <property type="entry name" value="WD40/YVTN_repeat-like_dom_sf"/>
</dbReference>
<accession>A0A1N7J9Y2</accession>
<dbReference type="SUPFAM" id="SSF63829">
    <property type="entry name" value="Calcium-dependent phosphotriesterase"/>
    <property type="match status" value="1"/>
</dbReference>
<evidence type="ECO:0000313" key="3">
    <source>
        <dbReference type="Proteomes" id="UP000185639"/>
    </source>
</evidence>
<evidence type="ECO:0000313" key="2">
    <source>
        <dbReference type="EMBL" id="SIS46152.1"/>
    </source>
</evidence>
<organism evidence="2 3">
    <name type="scientific">Thalassolituus maritimus</name>
    <dbReference type="NCBI Taxonomy" id="484498"/>
    <lineage>
        <taxon>Bacteria</taxon>
        <taxon>Pseudomonadati</taxon>
        <taxon>Pseudomonadota</taxon>
        <taxon>Gammaproteobacteria</taxon>
        <taxon>Oceanospirillales</taxon>
        <taxon>Oceanospirillaceae</taxon>
        <taxon>Thalassolituus</taxon>
    </lineage>
</organism>
<dbReference type="OrthoDB" id="9790815at2"/>
<name>A0A1N7J9Y2_9GAMM</name>
<reference evidence="3" key="1">
    <citation type="submission" date="2017-01" db="EMBL/GenBank/DDBJ databases">
        <authorList>
            <person name="Varghese N."/>
            <person name="Submissions S."/>
        </authorList>
    </citation>
    <scope>NUCLEOTIDE SEQUENCE [LARGE SCALE GENOMIC DNA]</scope>
    <source>
        <strain evidence="3">DSM 24913</strain>
    </source>
</reference>
<dbReference type="EMBL" id="FTOH01000001">
    <property type="protein sequence ID" value="SIS46152.1"/>
    <property type="molecule type" value="Genomic_DNA"/>
</dbReference>
<keyword evidence="1" id="KW-0732">Signal</keyword>
<dbReference type="PROSITE" id="PS51257">
    <property type="entry name" value="PROKAR_LIPOPROTEIN"/>
    <property type="match status" value="1"/>
</dbReference>
<sequence length="716" mass="78155">MKISLLIFVIPILLSGCGNSSGGASGSDSDPAEIAEQAIPDEVSYASTLLYPGADSLYFGDDIDFVGSIKAAYRESTDGIRVTKDGFSVSVDVDENGFWRADGIPLNKSLINTIRVSLLSGDTVLHSDDYRVLRSPGNISSNIIGQETEAYYFSYPANAIFQVDFTTGIVNPLMSVEDANRERHLAINGDSIYSSDLGLWVHSISRGLTVAHYDLEQHGVDGISWRGPGGSLHSDKETGDLYYYTGSGYNGEAIDFYGDQIHVLYRVDPDSGALTEVSGGPRGIGDRFYFSRGGVYSHTDKAFYVNSTTGTEGSYNLYKMDVVSGDRTILVENTSHSYSAIGISADENTLYLKVDSYNDKIISFDMSTGEIVKEAVSGIDSNKIYGFRSVLSFPGTTSVYLPNVITGNIYRLDDSGIAELVISSHVDKWSVISGYDHSYFDVESGEIYFSYLDGIGKYSIDSGRGEIVSSDNHLFHDSIIGEGGDIGKIDEMLVDRKNRKAFVLDSRSNLYFVDLDTGNRTEISLIKPSGIDEFQAYGMAMDSSGGVIYSSDGHQLFEIGIDDGELSLISQSIDDDLNFESVSDIQYDADRSSIWVSGQLPLANEIVRVDLESGERLRVFEDLLKISAPDAPKATYLSALDNTLYILCRNSDIYSYDIDGNQLTFITTLALGDVPLGSTRGNYEIQYIPGLDVILAVTDMGIFSVDLKTGRSAQFQ</sequence>
<dbReference type="RefSeq" id="WP_076514126.1">
    <property type="nucleotide sequence ID" value="NZ_FTOH01000001.1"/>
</dbReference>
<proteinExistence type="predicted"/>
<feature type="signal peptide" evidence="1">
    <location>
        <begin position="1"/>
        <end position="20"/>
    </location>
</feature>
<dbReference type="AlphaFoldDB" id="A0A1N7J9Y2"/>
<dbReference type="SUPFAM" id="SSF63825">
    <property type="entry name" value="YWTD domain"/>
    <property type="match status" value="1"/>
</dbReference>
<protein>
    <recommendedName>
        <fullName evidence="4">DNA-binding beta-propeller fold protein YncE</fullName>
    </recommendedName>
</protein>
<feature type="chain" id="PRO_5009942952" description="DNA-binding beta-propeller fold protein YncE" evidence="1">
    <location>
        <begin position="21"/>
        <end position="716"/>
    </location>
</feature>
<evidence type="ECO:0008006" key="4">
    <source>
        <dbReference type="Google" id="ProtNLM"/>
    </source>
</evidence>